<reference evidence="3" key="2">
    <citation type="journal article" date="2013" name="Nat. Genet.">
        <title>The genome of the platyfish, Xiphophorus maculatus, provides insights into evolutionary adaptation and several complex traits.</title>
        <authorList>
            <person name="Schartl M."/>
            <person name="Walter R.B."/>
            <person name="Shen Y."/>
            <person name="Garcia T."/>
            <person name="Catchen J."/>
            <person name="Amores A."/>
            <person name="Braasch I."/>
            <person name="Chalopin D."/>
            <person name="Volff J.N."/>
            <person name="Lesch K.P."/>
            <person name="Bisazza A."/>
            <person name="Minx P."/>
            <person name="Hillier L."/>
            <person name="Wilson R.K."/>
            <person name="Fuerstenberg S."/>
            <person name="Boore J."/>
            <person name="Searle S."/>
            <person name="Postlethwait J.H."/>
            <person name="Warren W.C."/>
        </authorList>
    </citation>
    <scope>NUCLEOTIDE SEQUENCE [LARGE SCALE GENOMIC DNA]</scope>
    <source>
        <strain evidence="3">JP 163 A</strain>
    </source>
</reference>
<feature type="domain" description="Phosphatidylinositol-specific phospholipase C X" evidence="1">
    <location>
        <begin position="47"/>
        <end position="221"/>
    </location>
</feature>
<dbReference type="Ensembl" id="ENSXMAT00000023810.1">
    <property type="protein sequence ID" value="ENSXMAP00000024713.1"/>
    <property type="gene ID" value="ENSXMAG00000023157.1"/>
</dbReference>
<dbReference type="InterPro" id="IPR000909">
    <property type="entry name" value="PLipase_C_PInositol-sp_X_dom"/>
</dbReference>
<evidence type="ECO:0000313" key="3">
    <source>
        <dbReference type="Proteomes" id="UP000002852"/>
    </source>
</evidence>
<keyword evidence="3" id="KW-1185">Reference proteome</keyword>
<dbReference type="OMA" id="LREIHAW"/>
<evidence type="ECO:0000313" key="2">
    <source>
        <dbReference type="Ensembl" id="ENSXMAP00000024713.1"/>
    </source>
</evidence>
<dbReference type="InParanoid" id="A0A3B5PYJ5"/>
<dbReference type="Pfam" id="PF00388">
    <property type="entry name" value="PI-PLC-X"/>
    <property type="match status" value="1"/>
</dbReference>
<dbReference type="SMART" id="SM00148">
    <property type="entry name" value="PLCXc"/>
    <property type="match status" value="1"/>
</dbReference>
<dbReference type="SUPFAM" id="SSF51695">
    <property type="entry name" value="PLC-like phosphodiesterases"/>
    <property type="match status" value="1"/>
</dbReference>
<proteinExistence type="predicted"/>
<dbReference type="PROSITE" id="PS50007">
    <property type="entry name" value="PIPLC_X_DOMAIN"/>
    <property type="match status" value="1"/>
</dbReference>
<dbReference type="PANTHER" id="PTHR13593">
    <property type="match status" value="1"/>
</dbReference>
<organism evidence="2 3">
    <name type="scientific">Xiphophorus maculatus</name>
    <name type="common">Southern platyfish</name>
    <name type="synonym">Platypoecilus maculatus</name>
    <dbReference type="NCBI Taxonomy" id="8083"/>
    <lineage>
        <taxon>Eukaryota</taxon>
        <taxon>Metazoa</taxon>
        <taxon>Chordata</taxon>
        <taxon>Craniata</taxon>
        <taxon>Vertebrata</taxon>
        <taxon>Euteleostomi</taxon>
        <taxon>Actinopterygii</taxon>
        <taxon>Neopterygii</taxon>
        <taxon>Teleostei</taxon>
        <taxon>Neoteleostei</taxon>
        <taxon>Acanthomorphata</taxon>
        <taxon>Ovalentaria</taxon>
        <taxon>Atherinomorphae</taxon>
        <taxon>Cyprinodontiformes</taxon>
        <taxon>Poeciliidae</taxon>
        <taxon>Poeciliinae</taxon>
        <taxon>Xiphophorus</taxon>
    </lineage>
</organism>
<name>A0A3B5PYJ5_XIPMA</name>
<dbReference type="GeneTree" id="ENSGT00940000161625"/>
<reference evidence="2" key="3">
    <citation type="submission" date="2025-08" db="UniProtKB">
        <authorList>
            <consortium name="Ensembl"/>
        </authorList>
    </citation>
    <scope>IDENTIFICATION</scope>
    <source>
        <strain evidence="2">JP 163 A</strain>
    </source>
</reference>
<dbReference type="AlphaFoldDB" id="A0A3B5PYJ5"/>
<dbReference type="Proteomes" id="UP000002852">
    <property type="component" value="Unassembled WGS sequence"/>
</dbReference>
<sequence length="342" mass="40054">MFMSWNRRGLLLDFSVFRRLGVRFGSFDTKRGKTMSYADWMSQLPAELHTIPLFKLAIPGSHDSMSYDLDVDSRIIEPERLRRFSRIYFLRKIIHTWAATQEVCITEQLNAGARYFDLRIARKPTDTNPTRLFFHHGLYTRTDVETVLREINTWAESHPKEIVILSLSHFEGFDKNISKQLHDHLITFMKNLFGNKLLPKTNSPTLKSCWNQGKNIIVSYDNTQFQQPVLWRKITYYYGNSMDRAVITAKLCQALEKEKSFEYFFVCGLNPTLPHDTGILRYILRICDNFTNVVRRGLPKLLRWVNQQYDKTPMNIVASDVVTRDDFVATIVKLNLKRAKGR</sequence>
<dbReference type="GO" id="GO:0008081">
    <property type="term" value="F:phosphoric diester hydrolase activity"/>
    <property type="evidence" value="ECO:0007669"/>
    <property type="project" value="InterPro"/>
</dbReference>
<dbReference type="Gene3D" id="3.20.20.190">
    <property type="entry name" value="Phosphatidylinositol (PI) phosphodiesterase"/>
    <property type="match status" value="1"/>
</dbReference>
<reference evidence="3" key="1">
    <citation type="submission" date="2012-01" db="EMBL/GenBank/DDBJ databases">
        <authorList>
            <person name="Walter R."/>
            <person name="Schartl M."/>
            <person name="Warren W."/>
        </authorList>
    </citation>
    <scope>NUCLEOTIDE SEQUENCE [LARGE SCALE GENOMIC DNA]</scope>
    <source>
        <strain evidence="3">JP 163 A</strain>
    </source>
</reference>
<accession>A0A3B5PYJ5</accession>
<dbReference type="GO" id="GO:0006629">
    <property type="term" value="P:lipid metabolic process"/>
    <property type="evidence" value="ECO:0007669"/>
    <property type="project" value="InterPro"/>
</dbReference>
<evidence type="ECO:0000259" key="1">
    <source>
        <dbReference type="SMART" id="SM00148"/>
    </source>
</evidence>
<protein>
    <submittedName>
        <fullName evidence="2">PI-PLC X domain-containing protein 1-like</fullName>
    </submittedName>
</protein>
<reference evidence="2" key="4">
    <citation type="submission" date="2025-09" db="UniProtKB">
        <authorList>
            <consortium name="Ensembl"/>
        </authorList>
    </citation>
    <scope>IDENTIFICATION</scope>
    <source>
        <strain evidence="2">JP 163 A</strain>
    </source>
</reference>
<dbReference type="InterPro" id="IPR017946">
    <property type="entry name" value="PLC-like_Pdiesterase_TIM-brl"/>
</dbReference>
<dbReference type="PANTHER" id="PTHR13593:SF24">
    <property type="entry name" value="PI-PLC X DOMAIN-CONTAINING PROTEIN 1"/>
    <property type="match status" value="1"/>
</dbReference>
<dbReference type="InterPro" id="IPR051057">
    <property type="entry name" value="PI-PLC_domain"/>
</dbReference>